<keyword evidence="1" id="KW-0732">Signal</keyword>
<feature type="chain" id="PRO_5041434871" evidence="1">
    <location>
        <begin position="21"/>
        <end position="234"/>
    </location>
</feature>
<evidence type="ECO:0000313" key="3">
    <source>
        <dbReference type="EMBL" id="WKN37773.1"/>
    </source>
</evidence>
<evidence type="ECO:0000256" key="1">
    <source>
        <dbReference type="SAM" id="SignalP"/>
    </source>
</evidence>
<feature type="domain" description="Outer membrane protein beta-barrel" evidence="2">
    <location>
        <begin position="21"/>
        <end position="197"/>
    </location>
</feature>
<dbReference type="EMBL" id="CP120682">
    <property type="protein sequence ID" value="WKN37773.1"/>
    <property type="molecule type" value="Genomic_DNA"/>
</dbReference>
<proteinExistence type="predicted"/>
<reference evidence="3" key="2">
    <citation type="journal article" date="2024" name="Antonie Van Leeuwenhoek">
        <title>Roseihalotalea indica gen. nov., sp. nov., a halophilic Bacteroidetes from mesopelagic Southwest Indian Ocean with higher carbohydrate metabolic potential.</title>
        <authorList>
            <person name="Chen B."/>
            <person name="Zhang M."/>
            <person name="Lin D."/>
            <person name="Ye J."/>
            <person name="Tang K."/>
        </authorList>
    </citation>
    <scope>NUCLEOTIDE SEQUENCE</scope>
    <source>
        <strain evidence="3">TK19036</strain>
    </source>
</reference>
<dbReference type="InterPro" id="IPR025665">
    <property type="entry name" value="Beta-barrel_OMP_2"/>
</dbReference>
<dbReference type="AlphaFoldDB" id="A0AA49GQP6"/>
<accession>A0AA49GQP6</accession>
<evidence type="ECO:0000259" key="2">
    <source>
        <dbReference type="Pfam" id="PF13568"/>
    </source>
</evidence>
<protein>
    <submittedName>
        <fullName evidence="3">PorT family protein</fullName>
    </submittedName>
</protein>
<dbReference type="SUPFAM" id="SSF56925">
    <property type="entry name" value="OMPA-like"/>
    <property type="match status" value="1"/>
</dbReference>
<sequence>MKQFLLLLLFIGTFTLTASAQQATWGINIAPSISYRLPQTRTLPANVETVRNGERPMHAFDFGIDFRAPINDHWSIGMALLYSQKGFGNTHVAAAYNDVRLPRTYLIDFVQNYLEIPFFATRVLHKADKFHVYSLAGVTNSLLISEKNQVAVRSGEISEEIEQRLSVPYLKTEQIHNVGVIGGLGIQASVDSRTYVGLEGQSKVILSSLLDTTSQSRRNLYSVGLNFRFVRTLR</sequence>
<name>A0AA49GQP6_9BACT</name>
<feature type="signal peptide" evidence="1">
    <location>
        <begin position="1"/>
        <end position="20"/>
    </location>
</feature>
<organism evidence="3">
    <name type="scientific">Roseihalotalea indica</name>
    <dbReference type="NCBI Taxonomy" id="2867963"/>
    <lineage>
        <taxon>Bacteria</taxon>
        <taxon>Pseudomonadati</taxon>
        <taxon>Bacteroidota</taxon>
        <taxon>Cytophagia</taxon>
        <taxon>Cytophagales</taxon>
        <taxon>Catalimonadaceae</taxon>
        <taxon>Roseihalotalea</taxon>
    </lineage>
</organism>
<reference evidence="3" key="1">
    <citation type="journal article" date="2023" name="Comput. Struct. Biotechnol. J.">
        <title>Discovery of a novel marine Bacteroidetes with a rich repertoire of carbohydrate-active enzymes.</title>
        <authorList>
            <person name="Chen B."/>
            <person name="Liu G."/>
            <person name="Chen Q."/>
            <person name="Wang H."/>
            <person name="Liu L."/>
            <person name="Tang K."/>
        </authorList>
    </citation>
    <scope>NUCLEOTIDE SEQUENCE</scope>
    <source>
        <strain evidence="3">TK19036</strain>
    </source>
</reference>
<dbReference type="InterPro" id="IPR011250">
    <property type="entry name" value="OMP/PagP_B-barrel"/>
</dbReference>
<gene>
    <name evidence="3" type="ORF">K4G66_03500</name>
</gene>
<dbReference type="Pfam" id="PF13568">
    <property type="entry name" value="OMP_b-brl_2"/>
    <property type="match status" value="1"/>
</dbReference>